<dbReference type="InterPro" id="IPR050488">
    <property type="entry name" value="Ig_Fc_receptor"/>
</dbReference>
<dbReference type="Proteomes" id="UP000515161">
    <property type="component" value="Unplaced"/>
</dbReference>
<protein>
    <submittedName>
        <fullName evidence="6">Fc receptor-like protein 5 isoform X1</fullName>
    </submittedName>
</protein>
<dbReference type="KEGG" id="gacu:117550344"/>
<keyword evidence="5" id="KW-1185">Reference proteome</keyword>
<dbReference type="RefSeq" id="XP_034078639.1">
    <property type="nucleotide sequence ID" value="XM_034222748.1"/>
</dbReference>
<dbReference type="GeneID" id="117550344"/>
<keyword evidence="2" id="KW-1015">Disulfide bond</keyword>
<sequence>MELTTLCTVLATLRVQPNKSQFFNYESVSFSCEGNSSEWKVKRNTSRNTNEECSNYSDRKNPNHCVIGDLYSLDSGVYWCESEAGRCSNSVNITVSGGSVILESPAVPVMEGESVTLICRNQTSTLSADFYKDGRLTSSSSSGNITIHRVSKSDEGLYKCIISDGGQSPDSWLAVRAAVHQESPAPPLVLVLLPVFGVCLALGSLMLLGLWRNHKGEDEADVNYTNVTVTQEGLPIRIRDADTASTYSTVRT</sequence>
<dbReference type="SUPFAM" id="SSF48726">
    <property type="entry name" value="Immunoglobulin"/>
    <property type="match status" value="1"/>
</dbReference>
<accession>A0A6P8UMQ8</accession>
<evidence type="ECO:0000313" key="6">
    <source>
        <dbReference type="RefSeq" id="XP_034078639.1"/>
    </source>
</evidence>
<evidence type="ECO:0000259" key="4">
    <source>
        <dbReference type="PROSITE" id="PS50835"/>
    </source>
</evidence>
<organism evidence="5 6">
    <name type="scientific">Gymnodraco acuticeps</name>
    <name type="common">Antarctic dragonfish</name>
    <dbReference type="NCBI Taxonomy" id="8218"/>
    <lineage>
        <taxon>Eukaryota</taxon>
        <taxon>Metazoa</taxon>
        <taxon>Chordata</taxon>
        <taxon>Craniata</taxon>
        <taxon>Vertebrata</taxon>
        <taxon>Euteleostomi</taxon>
        <taxon>Actinopterygii</taxon>
        <taxon>Neopterygii</taxon>
        <taxon>Teleostei</taxon>
        <taxon>Neoteleostei</taxon>
        <taxon>Acanthomorphata</taxon>
        <taxon>Eupercaria</taxon>
        <taxon>Perciformes</taxon>
        <taxon>Notothenioidei</taxon>
        <taxon>Bathydraconidae</taxon>
        <taxon>Gymnodraco</taxon>
    </lineage>
</organism>
<feature type="transmembrane region" description="Helical" evidence="3">
    <location>
        <begin position="188"/>
        <end position="211"/>
    </location>
</feature>
<evidence type="ECO:0000256" key="1">
    <source>
        <dbReference type="ARBA" id="ARBA00022729"/>
    </source>
</evidence>
<gene>
    <name evidence="6" type="primary">LOC117550344</name>
</gene>
<evidence type="ECO:0000256" key="2">
    <source>
        <dbReference type="ARBA" id="ARBA00023157"/>
    </source>
</evidence>
<reference evidence="6" key="1">
    <citation type="submission" date="2025-08" db="UniProtKB">
        <authorList>
            <consortium name="RefSeq"/>
        </authorList>
    </citation>
    <scope>IDENTIFICATION</scope>
</reference>
<dbReference type="PROSITE" id="PS50835">
    <property type="entry name" value="IG_LIKE"/>
    <property type="match status" value="1"/>
</dbReference>
<dbReference type="InterPro" id="IPR036179">
    <property type="entry name" value="Ig-like_dom_sf"/>
</dbReference>
<dbReference type="PANTHER" id="PTHR11481:SF64">
    <property type="entry name" value="FC RECEPTOR-LIKE PROTEIN 4"/>
    <property type="match status" value="1"/>
</dbReference>
<dbReference type="AlphaFoldDB" id="A0A6P8UMQ8"/>
<dbReference type="GO" id="GO:0006955">
    <property type="term" value="P:immune response"/>
    <property type="evidence" value="ECO:0007669"/>
    <property type="project" value="TreeGrafter"/>
</dbReference>
<evidence type="ECO:0000256" key="3">
    <source>
        <dbReference type="SAM" id="Phobius"/>
    </source>
</evidence>
<dbReference type="GO" id="GO:0004888">
    <property type="term" value="F:transmembrane signaling receptor activity"/>
    <property type="evidence" value="ECO:0007669"/>
    <property type="project" value="TreeGrafter"/>
</dbReference>
<dbReference type="GO" id="GO:0007166">
    <property type="term" value="P:cell surface receptor signaling pathway"/>
    <property type="evidence" value="ECO:0007669"/>
    <property type="project" value="TreeGrafter"/>
</dbReference>
<keyword evidence="3" id="KW-0812">Transmembrane</keyword>
<keyword evidence="3" id="KW-0472">Membrane</keyword>
<keyword evidence="3" id="KW-1133">Transmembrane helix</keyword>
<feature type="domain" description="Ig-like" evidence="4">
    <location>
        <begin position="98"/>
        <end position="176"/>
    </location>
</feature>
<dbReference type="GO" id="GO:0009897">
    <property type="term" value="C:external side of plasma membrane"/>
    <property type="evidence" value="ECO:0007669"/>
    <property type="project" value="TreeGrafter"/>
</dbReference>
<evidence type="ECO:0000313" key="5">
    <source>
        <dbReference type="Proteomes" id="UP000515161"/>
    </source>
</evidence>
<dbReference type="OrthoDB" id="6151406at2759"/>
<dbReference type="InterPro" id="IPR003599">
    <property type="entry name" value="Ig_sub"/>
</dbReference>
<dbReference type="InParanoid" id="A0A6P8UMQ8"/>
<dbReference type="Pfam" id="PF13895">
    <property type="entry name" value="Ig_2"/>
    <property type="match status" value="1"/>
</dbReference>
<name>A0A6P8UMQ8_GYMAC</name>
<dbReference type="Gene3D" id="2.60.40.10">
    <property type="entry name" value="Immunoglobulins"/>
    <property type="match status" value="2"/>
</dbReference>
<dbReference type="InterPro" id="IPR013783">
    <property type="entry name" value="Ig-like_fold"/>
</dbReference>
<proteinExistence type="predicted"/>
<dbReference type="SMART" id="SM00409">
    <property type="entry name" value="IG"/>
    <property type="match status" value="2"/>
</dbReference>
<dbReference type="PANTHER" id="PTHR11481">
    <property type="entry name" value="IMMUNOGLOBULIN FC RECEPTOR"/>
    <property type="match status" value="1"/>
</dbReference>
<dbReference type="InterPro" id="IPR007110">
    <property type="entry name" value="Ig-like_dom"/>
</dbReference>
<keyword evidence="1" id="KW-0732">Signal</keyword>